<keyword evidence="3" id="KW-0433">Leucine-rich repeat</keyword>
<dbReference type="SUPFAM" id="SSF52058">
    <property type="entry name" value="L domain-like"/>
    <property type="match status" value="1"/>
</dbReference>
<keyword evidence="9 13" id="KW-1133">Transmembrane helix</keyword>
<dbReference type="FunFam" id="3.80.10.10:FF:000686">
    <property type="entry name" value="LRR receptor-like serine/threonine-protein kinase GHR1"/>
    <property type="match status" value="1"/>
</dbReference>
<evidence type="ECO:0000256" key="12">
    <source>
        <dbReference type="SAM" id="MobiDB-lite"/>
    </source>
</evidence>
<dbReference type="FunFam" id="3.80.10.10:FF:000095">
    <property type="entry name" value="LRR receptor-like serine/threonine-protein kinase GSO1"/>
    <property type="match status" value="1"/>
</dbReference>
<dbReference type="GO" id="GO:0004672">
    <property type="term" value="F:protein kinase activity"/>
    <property type="evidence" value="ECO:0007669"/>
    <property type="project" value="InterPro"/>
</dbReference>
<evidence type="ECO:0000256" key="1">
    <source>
        <dbReference type="ARBA" id="ARBA00004167"/>
    </source>
</evidence>
<dbReference type="FunFam" id="3.30.200.20:FF:000486">
    <property type="entry name" value="Leucine-rich repeat receptor-like protein kinase"/>
    <property type="match status" value="1"/>
</dbReference>
<proteinExistence type="predicted"/>
<dbReference type="PROSITE" id="PS51450">
    <property type="entry name" value="LRR"/>
    <property type="match status" value="2"/>
</dbReference>
<dbReference type="SUPFAM" id="SSF52047">
    <property type="entry name" value="RNI-like"/>
    <property type="match status" value="1"/>
</dbReference>
<comment type="caution">
    <text evidence="16">The sequence shown here is derived from an EMBL/GenBank/DDBJ whole genome shotgun (WGS) entry which is preliminary data.</text>
</comment>
<evidence type="ECO:0000256" key="6">
    <source>
        <dbReference type="ARBA" id="ARBA00022737"/>
    </source>
</evidence>
<feature type="chain" id="PRO_5041277354" description="Protein kinase domain-containing protein" evidence="14">
    <location>
        <begin position="22"/>
        <end position="929"/>
    </location>
</feature>
<dbReference type="InterPro" id="IPR011009">
    <property type="entry name" value="Kinase-like_dom_sf"/>
</dbReference>
<keyword evidence="4 13" id="KW-0812">Transmembrane</keyword>
<dbReference type="EMBL" id="JAHRHJ020003813">
    <property type="protein sequence ID" value="KAH9288265.1"/>
    <property type="molecule type" value="Genomic_DNA"/>
</dbReference>
<evidence type="ECO:0000256" key="9">
    <source>
        <dbReference type="ARBA" id="ARBA00022989"/>
    </source>
</evidence>
<keyword evidence="2" id="KW-0597">Phosphoprotein</keyword>
<dbReference type="InterPro" id="IPR003591">
    <property type="entry name" value="Leu-rich_rpt_typical-subtyp"/>
</dbReference>
<dbReference type="PROSITE" id="PS50011">
    <property type="entry name" value="PROTEIN_KINASE_DOM"/>
    <property type="match status" value="1"/>
</dbReference>
<evidence type="ECO:0000256" key="8">
    <source>
        <dbReference type="ARBA" id="ARBA00022840"/>
    </source>
</evidence>
<dbReference type="InterPro" id="IPR053059">
    <property type="entry name" value="Inactive_SerThr-Kinase_ABA"/>
</dbReference>
<evidence type="ECO:0000259" key="15">
    <source>
        <dbReference type="PROSITE" id="PS50011"/>
    </source>
</evidence>
<evidence type="ECO:0000256" key="13">
    <source>
        <dbReference type="SAM" id="Phobius"/>
    </source>
</evidence>
<gene>
    <name evidence="16" type="ORF">KI387_032382</name>
</gene>
<organism evidence="16 17">
    <name type="scientific">Taxus chinensis</name>
    <name type="common">Chinese yew</name>
    <name type="synonym">Taxus wallichiana var. chinensis</name>
    <dbReference type="NCBI Taxonomy" id="29808"/>
    <lineage>
        <taxon>Eukaryota</taxon>
        <taxon>Viridiplantae</taxon>
        <taxon>Streptophyta</taxon>
        <taxon>Embryophyta</taxon>
        <taxon>Tracheophyta</taxon>
        <taxon>Spermatophyta</taxon>
        <taxon>Pinopsida</taxon>
        <taxon>Pinidae</taxon>
        <taxon>Conifers II</taxon>
        <taxon>Cupressales</taxon>
        <taxon>Taxaceae</taxon>
        <taxon>Taxus</taxon>
    </lineage>
</organism>
<dbReference type="PANTHER" id="PTHR48003:SF4">
    <property type="entry name" value="LRR RECEPTOR-LIKE SERINE_THREONINE-PROTEIN KINASE GHR1"/>
    <property type="match status" value="1"/>
</dbReference>
<feature type="compositionally biased region" description="Low complexity" evidence="12">
    <location>
        <begin position="784"/>
        <end position="801"/>
    </location>
</feature>
<dbReference type="Pfam" id="PF00560">
    <property type="entry name" value="LRR_1"/>
    <property type="match status" value="15"/>
</dbReference>
<dbReference type="InterPro" id="IPR001245">
    <property type="entry name" value="Ser-Thr/Tyr_kinase_cat_dom"/>
</dbReference>
<dbReference type="Proteomes" id="UP000824469">
    <property type="component" value="Unassembled WGS sequence"/>
</dbReference>
<dbReference type="OMA" id="YELMVLK"/>
<evidence type="ECO:0000256" key="3">
    <source>
        <dbReference type="ARBA" id="ARBA00022614"/>
    </source>
</evidence>
<dbReference type="PANTHER" id="PTHR48003">
    <property type="entry name" value="OS07G0626500 PROTEIN"/>
    <property type="match status" value="1"/>
</dbReference>
<dbReference type="SUPFAM" id="SSF56112">
    <property type="entry name" value="Protein kinase-like (PK-like)"/>
    <property type="match status" value="1"/>
</dbReference>
<keyword evidence="11" id="KW-0675">Receptor</keyword>
<evidence type="ECO:0000313" key="17">
    <source>
        <dbReference type="Proteomes" id="UP000824469"/>
    </source>
</evidence>
<keyword evidence="8" id="KW-0067">ATP-binding</keyword>
<dbReference type="InterPro" id="IPR013210">
    <property type="entry name" value="LRR_N_plant-typ"/>
</dbReference>
<evidence type="ECO:0000256" key="7">
    <source>
        <dbReference type="ARBA" id="ARBA00022741"/>
    </source>
</evidence>
<dbReference type="InterPro" id="IPR000719">
    <property type="entry name" value="Prot_kinase_dom"/>
</dbReference>
<dbReference type="InterPro" id="IPR001611">
    <property type="entry name" value="Leu-rich_rpt"/>
</dbReference>
<reference evidence="16 17" key="1">
    <citation type="journal article" date="2021" name="Nat. Plants">
        <title>The Taxus genome provides insights into paclitaxel biosynthesis.</title>
        <authorList>
            <person name="Xiong X."/>
            <person name="Gou J."/>
            <person name="Liao Q."/>
            <person name="Li Y."/>
            <person name="Zhou Q."/>
            <person name="Bi G."/>
            <person name="Li C."/>
            <person name="Du R."/>
            <person name="Wang X."/>
            <person name="Sun T."/>
            <person name="Guo L."/>
            <person name="Liang H."/>
            <person name="Lu P."/>
            <person name="Wu Y."/>
            <person name="Zhang Z."/>
            <person name="Ro D.K."/>
            <person name="Shang Y."/>
            <person name="Huang S."/>
            <person name="Yan J."/>
        </authorList>
    </citation>
    <scope>NUCLEOTIDE SEQUENCE [LARGE SCALE GENOMIC DNA]</scope>
    <source>
        <strain evidence="16">Ta-2019</strain>
    </source>
</reference>
<accession>A0AA38F3Q9</accession>
<dbReference type="Pfam" id="PF07714">
    <property type="entry name" value="PK_Tyr_Ser-Thr"/>
    <property type="match status" value="1"/>
</dbReference>
<name>A0AA38F3Q9_TAXCH</name>
<keyword evidence="5 14" id="KW-0732">Signal</keyword>
<protein>
    <recommendedName>
        <fullName evidence="15">Protein kinase domain-containing protein</fullName>
    </recommendedName>
</protein>
<feature type="non-terminal residue" evidence="16">
    <location>
        <position position="1"/>
    </location>
</feature>
<dbReference type="GO" id="GO:0005524">
    <property type="term" value="F:ATP binding"/>
    <property type="evidence" value="ECO:0007669"/>
    <property type="project" value="UniProtKB-KW"/>
</dbReference>
<dbReference type="SMART" id="SM00369">
    <property type="entry name" value="LRR_TYP"/>
    <property type="match status" value="7"/>
</dbReference>
<dbReference type="GO" id="GO:0016020">
    <property type="term" value="C:membrane"/>
    <property type="evidence" value="ECO:0007669"/>
    <property type="project" value="UniProtKB-SubCell"/>
</dbReference>
<keyword evidence="10 13" id="KW-0472">Membrane</keyword>
<keyword evidence="7" id="KW-0547">Nucleotide-binding</keyword>
<keyword evidence="17" id="KW-1185">Reference proteome</keyword>
<evidence type="ECO:0000313" key="16">
    <source>
        <dbReference type="EMBL" id="KAH9288265.1"/>
    </source>
</evidence>
<evidence type="ECO:0000256" key="5">
    <source>
        <dbReference type="ARBA" id="ARBA00022729"/>
    </source>
</evidence>
<feature type="region of interest" description="Disordered" evidence="12">
    <location>
        <begin position="780"/>
        <end position="805"/>
    </location>
</feature>
<comment type="subcellular location">
    <subcellularLocation>
        <location evidence="1">Membrane</location>
        <topology evidence="1">Single-pass membrane protein</topology>
    </subcellularLocation>
</comment>
<dbReference type="InterPro" id="IPR032675">
    <property type="entry name" value="LRR_dom_sf"/>
</dbReference>
<dbReference type="Gene3D" id="3.80.10.10">
    <property type="entry name" value="Ribonuclease Inhibitor"/>
    <property type="match status" value="3"/>
</dbReference>
<feature type="signal peptide" evidence="14">
    <location>
        <begin position="1"/>
        <end position="21"/>
    </location>
</feature>
<feature type="domain" description="Protein kinase" evidence="15">
    <location>
        <begin position="838"/>
        <end position="929"/>
    </location>
</feature>
<keyword evidence="6" id="KW-0677">Repeat</keyword>
<evidence type="ECO:0000256" key="2">
    <source>
        <dbReference type="ARBA" id="ARBA00022553"/>
    </source>
</evidence>
<evidence type="ECO:0000256" key="14">
    <source>
        <dbReference type="SAM" id="SignalP"/>
    </source>
</evidence>
<evidence type="ECO:0000256" key="4">
    <source>
        <dbReference type="ARBA" id="ARBA00022692"/>
    </source>
</evidence>
<sequence>MKLFTLVGIAAFVLCFWLGMAQTLSEDALVLLEFKKGIRKDPLGYILSSWNEKSADFNGCPTSWHGVVCNDGSITGIDLGSLNIAGEIKLGIFSKLKRLQNLSLFNNSLTGNISAELGTLRSIEYLDLSDNLFYGSIPAEMGGMQSLQNLSFAGNKFTGIIPDSVGAMSSLQNLDLSRNSLFGRVPSTLSNLQHLVTLNLSSNKLSGEIPAGLGNLLNLKILDLHQNQLSGQIESSLMLLMNVEYIDMSCNMFSGQLPWKMQIIASLTQSLRHLNLSNNRFTGLLESDDSIPLFDSLKVLDISSNLLTGELPAFHFVYALEVLRLSNNQFSGFVPFTLLAQDSSVLVELDLSRNNLSGPLGVITSTTVKILNISSNSLSGTLPSSTGTCAVLDLSNNKFTGNLSVMQTWGNSMQVLDLSCNQITGSIPNETSQFLRLTHLNLSHNALSGPLPSILGTYPKLNVLDLSFNNISGLLLTSLFRSSTLARLHLSSNYFMGAIPLQNILPVSPTSTFVYTPYSQYSHLESLDLSSNQLNGSIPREIGFIGSLRELNLHKNDFLGSIPSEISKLGNLLFLDLSVNHLTGAIPLNLPNSLKELNFSYNDLLGTVPQNLRRFPELSFHPGNALLIFPNIAPPNSFPNIKSNGSHARGFKPVHKALIIGGCAAAAAILIALALFLHHRRILNSEELLEHPEYNKQVTRMVDNKGSDSSARYADAYKNVDPTPPVSVSFPVDDLIASKKESPVATQKAFSTEPALQWASDVKEGADSAKLIGSALSPPKIKWSSPGSNSHLSSSPQSEDSSTPEHPVILKVRSPDRLAGDLYFLDQNLVLTAEELSRAPAEVLGRSSHGTSYKATLDSGHLLRVKWLREGLAKRRKDFTREAKKFGNIRHPNVISLRGYYWGPSEHEKLILSDYVSPGSLASHMYERS</sequence>
<dbReference type="Gene3D" id="3.30.200.20">
    <property type="entry name" value="Phosphorylase Kinase, domain 1"/>
    <property type="match status" value="1"/>
</dbReference>
<dbReference type="FunFam" id="3.80.10.10:FF:000383">
    <property type="entry name" value="Leucine-rich repeat receptor protein kinase EMS1"/>
    <property type="match status" value="1"/>
</dbReference>
<evidence type="ECO:0000256" key="11">
    <source>
        <dbReference type="ARBA" id="ARBA00023170"/>
    </source>
</evidence>
<evidence type="ECO:0000256" key="10">
    <source>
        <dbReference type="ARBA" id="ARBA00023136"/>
    </source>
</evidence>
<dbReference type="Pfam" id="PF08263">
    <property type="entry name" value="LRRNT_2"/>
    <property type="match status" value="1"/>
</dbReference>
<dbReference type="AlphaFoldDB" id="A0AA38F3Q9"/>
<feature type="transmembrane region" description="Helical" evidence="13">
    <location>
        <begin position="657"/>
        <end position="677"/>
    </location>
</feature>